<sequence length="53" mass="5934">MQYPLQGISNLFTSGFSPLRGMFFSIACAEAMKSKAFAFFPWPFVIDQVSFSS</sequence>
<dbReference type="AlphaFoldDB" id="G8QX16"/>
<dbReference type="HOGENOM" id="CLU_3066330_0_0_12"/>
<keyword evidence="2" id="KW-1185">Reference proteome</keyword>
<name>G8QX16_SPHPG</name>
<dbReference type="KEGG" id="sgp:SpiGrapes_1722"/>
<reference evidence="1 2" key="1">
    <citation type="submission" date="2011-11" db="EMBL/GenBank/DDBJ databases">
        <title>Complete sequence of Spirochaeta sp. grapes.</title>
        <authorList>
            <consortium name="US DOE Joint Genome Institute"/>
            <person name="Lucas S."/>
            <person name="Han J."/>
            <person name="Lapidus A."/>
            <person name="Cheng J.-F."/>
            <person name="Goodwin L."/>
            <person name="Pitluck S."/>
            <person name="Peters L."/>
            <person name="Ovchinnikova G."/>
            <person name="Munk A.C."/>
            <person name="Detter J.C."/>
            <person name="Han C."/>
            <person name="Tapia R."/>
            <person name="Land M."/>
            <person name="Hauser L."/>
            <person name="Kyrpides N."/>
            <person name="Ivanova N."/>
            <person name="Pagani I."/>
            <person name="Ritalahtilisa K."/>
            <person name="Loeffler F."/>
            <person name="Woyke T."/>
        </authorList>
    </citation>
    <scope>NUCLEOTIDE SEQUENCE [LARGE SCALE GENOMIC DNA]</scope>
    <source>
        <strain evidence="2">ATCC BAA-1885 / DSM 22778 / Grapes</strain>
    </source>
</reference>
<accession>G8QX16</accession>
<proteinExistence type="predicted"/>
<evidence type="ECO:0000313" key="1">
    <source>
        <dbReference type="EMBL" id="AEV29520.1"/>
    </source>
</evidence>
<dbReference type="Proteomes" id="UP000005632">
    <property type="component" value="Chromosome"/>
</dbReference>
<protein>
    <submittedName>
        <fullName evidence="1">Uncharacterized protein</fullName>
    </submittedName>
</protein>
<dbReference type="STRING" id="158190.SpiGrapes_1722"/>
<dbReference type="EMBL" id="CP003155">
    <property type="protein sequence ID" value="AEV29520.1"/>
    <property type="molecule type" value="Genomic_DNA"/>
</dbReference>
<evidence type="ECO:0000313" key="2">
    <source>
        <dbReference type="Proteomes" id="UP000005632"/>
    </source>
</evidence>
<gene>
    <name evidence="1" type="ordered locus">SpiGrapes_1722</name>
</gene>
<organism evidence="1 2">
    <name type="scientific">Sphaerochaeta pleomorpha (strain ATCC BAA-1885 / DSM 22778 / Grapes)</name>
    <dbReference type="NCBI Taxonomy" id="158190"/>
    <lineage>
        <taxon>Bacteria</taxon>
        <taxon>Pseudomonadati</taxon>
        <taxon>Spirochaetota</taxon>
        <taxon>Spirochaetia</taxon>
        <taxon>Spirochaetales</taxon>
        <taxon>Sphaerochaetaceae</taxon>
        <taxon>Sphaerochaeta</taxon>
    </lineage>
</organism>